<dbReference type="STRING" id="1193682.BJP25_24705"/>
<dbReference type="PANTHER" id="PTHR37826">
    <property type="entry name" value="FLOTILLIN BAND_7_5 DOMAIN PROTEIN"/>
    <property type="match status" value="1"/>
</dbReference>
<gene>
    <name evidence="3" type="ORF">BJP25_24705</name>
</gene>
<evidence type="ECO:0000313" key="4">
    <source>
        <dbReference type="Proteomes" id="UP000186040"/>
    </source>
</evidence>
<feature type="compositionally biased region" description="Pro residues" evidence="1">
    <location>
        <begin position="16"/>
        <end position="33"/>
    </location>
</feature>
<proteinExistence type="predicted"/>
<evidence type="ECO:0000256" key="2">
    <source>
        <dbReference type="SAM" id="Phobius"/>
    </source>
</evidence>
<feature type="compositionally biased region" description="Low complexity" evidence="1">
    <location>
        <begin position="1"/>
        <end position="15"/>
    </location>
</feature>
<dbReference type="Gene3D" id="2.20.28.30">
    <property type="entry name" value="RNA polymerase ii, chain L"/>
    <property type="match status" value="1"/>
</dbReference>
<evidence type="ECO:0000256" key="1">
    <source>
        <dbReference type="SAM" id="MobiDB-lite"/>
    </source>
</evidence>
<protein>
    <submittedName>
        <fullName evidence="3">Uncharacterized protein</fullName>
    </submittedName>
</protein>
<organism evidence="3 4">
    <name type="scientific">Actinokineospora bangkokensis</name>
    <dbReference type="NCBI Taxonomy" id="1193682"/>
    <lineage>
        <taxon>Bacteria</taxon>
        <taxon>Bacillati</taxon>
        <taxon>Actinomycetota</taxon>
        <taxon>Actinomycetes</taxon>
        <taxon>Pseudonocardiales</taxon>
        <taxon>Pseudonocardiaceae</taxon>
        <taxon>Actinokineospora</taxon>
    </lineage>
</organism>
<comment type="caution">
    <text evidence="3">The sequence shown here is derived from an EMBL/GenBank/DDBJ whole genome shotgun (WGS) entry which is preliminary data.</text>
</comment>
<keyword evidence="2" id="KW-0812">Transmembrane</keyword>
<name>A0A1Q9LI84_9PSEU</name>
<dbReference type="AlphaFoldDB" id="A0A1Q9LI84"/>
<dbReference type="Proteomes" id="UP000186040">
    <property type="component" value="Unassembled WGS sequence"/>
</dbReference>
<dbReference type="PANTHER" id="PTHR37826:SF3">
    <property type="entry name" value="J DOMAIN-CONTAINING PROTEIN"/>
    <property type="match status" value="1"/>
</dbReference>
<keyword evidence="4" id="KW-1185">Reference proteome</keyword>
<feature type="region of interest" description="Disordered" evidence="1">
    <location>
        <begin position="1"/>
        <end position="53"/>
    </location>
</feature>
<dbReference type="EMBL" id="MKQR01000019">
    <property type="protein sequence ID" value="OLR91736.1"/>
    <property type="molecule type" value="Genomic_DNA"/>
</dbReference>
<keyword evidence="2" id="KW-1133">Transmembrane helix</keyword>
<reference evidence="3 4" key="1">
    <citation type="submission" date="2016-10" db="EMBL/GenBank/DDBJ databases">
        <title>The Draft Genome Sequence of Actinokineospora bangkokensis 44EHWT reveals the biosynthetic pathway of antifungal compounds Thailandins with unusual extender unit butylmalonyl-CoA.</title>
        <authorList>
            <person name="Greule A."/>
            <person name="Intra B."/>
            <person name="Flemming S."/>
            <person name="Rommel M.G."/>
            <person name="Panbangred W."/>
            <person name="Bechthold A."/>
        </authorList>
    </citation>
    <scope>NUCLEOTIDE SEQUENCE [LARGE SCALE GENOMIC DNA]</scope>
    <source>
        <strain evidence="3 4">44EHW</strain>
    </source>
</reference>
<keyword evidence="2" id="KW-0472">Membrane</keyword>
<evidence type="ECO:0000313" key="3">
    <source>
        <dbReference type="EMBL" id="OLR91736.1"/>
    </source>
</evidence>
<feature type="transmembrane region" description="Helical" evidence="2">
    <location>
        <begin position="383"/>
        <end position="401"/>
    </location>
</feature>
<accession>A0A1Q9LI84</accession>
<sequence>MSGPSGEPPRGSGSAAPPPLPPRPGRSTPPPLPGGASVSGVEGGARLHPTEGTRTYPCRRCGGELVFDIAGQRLVCPQCGNAQDVVENRGHSVVEHDFEGALRSARGLTGEVQEKEIVCQNCGGHTTFSGSLTASRCPYCATPIQRDDVQDAPGRVGVDAVLPFRVDERAGRELVERWIGSRWFAPSEFTRYKETGAFSSVYLAYFSYDARADSEYDGERGRRYTVTVGSGKQRRTQTRVDWTPVRGRVVNAFDDLPVLANTGVDVEKVAALEPWPTHEARPFSHEYLAGHLSRTYDVGVAEAFELAKGRMAGVVEAAVRVDIGGDAQQVHRVDTRYSDVRFKHLLMPIWLLTVLHRGEPFQVCVNGVTGEVQGRRPVSAVKVVAAVVLAVVVLVGLYLLVQGIRGR</sequence>